<proteinExistence type="predicted"/>
<dbReference type="PROSITE" id="PS51257">
    <property type="entry name" value="PROKAR_LIPOPROTEIN"/>
    <property type="match status" value="1"/>
</dbReference>
<reference evidence="6" key="1">
    <citation type="submission" date="2016-10" db="EMBL/GenBank/DDBJ databases">
        <authorList>
            <person name="Varghese N."/>
            <person name="Submissions S."/>
        </authorList>
    </citation>
    <scope>NUCLEOTIDE SEQUENCE [LARGE SCALE GENOMIC DNA]</scope>
    <source>
        <strain evidence="6">DSM 14807</strain>
    </source>
</reference>
<keyword evidence="1" id="KW-0732">Signal</keyword>
<organism evidence="5 6">
    <name type="scientific">Thermoflavifilum thermophilum</name>
    <dbReference type="NCBI Taxonomy" id="1393122"/>
    <lineage>
        <taxon>Bacteria</taxon>
        <taxon>Pseudomonadati</taxon>
        <taxon>Bacteroidota</taxon>
        <taxon>Chitinophagia</taxon>
        <taxon>Chitinophagales</taxon>
        <taxon>Chitinophagaceae</taxon>
        <taxon>Thermoflavifilum</taxon>
    </lineage>
</organism>
<dbReference type="InterPro" id="IPR039565">
    <property type="entry name" value="BamD-like"/>
</dbReference>
<dbReference type="SUPFAM" id="SSF48452">
    <property type="entry name" value="TPR-like"/>
    <property type="match status" value="1"/>
</dbReference>
<dbReference type="AlphaFoldDB" id="A0A1I7N4E6"/>
<dbReference type="NCBIfam" id="TIGR03302">
    <property type="entry name" value="OM_YfiO"/>
    <property type="match status" value="1"/>
</dbReference>
<dbReference type="InterPro" id="IPR011990">
    <property type="entry name" value="TPR-like_helical_dom_sf"/>
</dbReference>
<protein>
    <submittedName>
        <fullName evidence="5">Beta-barrel assembly machine subunit BamD</fullName>
    </submittedName>
</protein>
<evidence type="ECO:0000256" key="2">
    <source>
        <dbReference type="ARBA" id="ARBA00023136"/>
    </source>
</evidence>
<dbReference type="Pfam" id="PF13525">
    <property type="entry name" value="YfiO"/>
    <property type="match status" value="1"/>
</dbReference>
<evidence type="ECO:0000313" key="5">
    <source>
        <dbReference type="EMBL" id="SFV29521.1"/>
    </source>
</evidence>
<keyword evidence="3" id="KW-0998">Cell outer membrane</keyword>
<keyword evidence="6" id="KW-1185">Reference proteome</keyword>
<evidence type="ECO:0000256" key="1">
    <source>
        <dbReference type="ARBA" id="ARBA00022729"/>
    </source>
</evidence>
<dbReference type="InterPro" id="IPR017689">
    <property type="entry name" value="BamD"/>
</dbReference>
<keyword evidence="2" id="KW-0472">Membrane</keyword>
<feature type="domain" description="Outer membrane lipoprotein BamD-like" evidence="4">
    <location>
        <begin position="38"/>
        <end position="217"/>
    </location>
</feature>
<dbReference type="STRING" id="1393122.SAMN05660895_0572"/>
<dbReference type="EMBL" id="FPCJ01000001">
    <property type="protein sequence ID" value="SFV29521.1"/>
    <property type="molecule type" value="Genomic_DNA"/>
</dbReference>
<gene>
    <name evidence="5" type="ORF">SAMN05660895_0572</name>
</gene>
<dbReference type="Proteomes" id="UP000199537">
    <property type="component" value="Unassembled WGS sequence"/>
</dbReference>
<sequence length="267" mass="31280">MIIRTAISMLIAATLIVGCSPLAKIEKSGDYQKKLAYANELYARKKYTQAHDLYESLLTVYKGTTQFENLYYRYAYSTYYMKDYIQAAFHFKNFVDYFPNSPHAAEMAFMQAYCFYKLSPRVELDQSNTEKAIGLMQQFIDTYPESDKVEEANKIIDACRAKLEEKEYRAAMLYYNLGYYQAAAITFNNVLLDYPTSSRSDEYKYLAIKSEYMYALNSVPSKQEERFNQVITDYLDFMQYYANSKYAKEAATYYHLAQQNLKSLSHE</sequence>
<evidence type="ECO:0000256" key="3">
    <source>
        <dbReference type="ARBA" id="ARBA00023237"/>
    </source>
</evidence>
<evidence type="ECO:0000259" key="4">
    <source>
        <dbReference type="Pfam" id="PF13525"/>
    </source>
</evidence>
<accession>A0A1I7N4E6</accession>
<name>A0A1I7N4E6_9BACT</name>
<evidence type="ECO:0000313" key="6">
    <source>
        <dbReference type="Proteomes" id="UP000199537"/>
    </source>
</evidence>
<dbReference type="Gene3D" id="1.25.40.10">
    <property type="entry name" value="Tetratricopeptide repeat domain"/>
    <property type="match status" value="1"/>
</dbReference>